<evidence type="ECO:0000256" key="7">
    <source>
        <dbReference type="ARBA" id="ARBA00022967"/>
    </source>
</evidence>
<keyword evidence="4" id="KW-0997">Cell inner membrane</keyword>
<evidence type="ECO:0000256" key="1">
    <source>
        <dbReference type="ARBA" id="ARBA00022448"/>
    </source>
</evidence>
<keyword evidence="2" id="KW-1003">Cell membrane</keyword>
<dbReference type="PROSITE" id="PS00211">
    <property type="entry name" value="ABC_TRANSPORTER_1"/>
    <property type="match status" value="1"/>
</dbReference>
<dbReference type="InterPro" id="IPR017871">
    <property type="entry name" value="ABC_transporter-like_CS"/>
</dbReference>
<evidence type="ECO:0000313" key="13">
    <source>
        <dbReference type="Proteomes" id="UP000253061"/>
    </source>
</evidence>
<dbReference type="Pfam" id="PF00005">
    <property type="entry name" value="ABC_tran"/>
    <property type="match status" value="1"/>
</dbReference>
<reference evidence="12 13" key="1">
    <citation type="submission" date="2014-07" db="EMBL/GenBank/DDBJ databases">
        <title>Draft genome sequence of Thalassospira profundimaris R8-17.</title>
        <authorList>
            <person name="Lai Q."/>
            <person name="Shao Z."/>
        </authorList>
    </citation>
    <scope>NUCLEOTIDE SEQUENCE [LARGE SCALE GENOMIC DNA]</scope>
    <source>
        <strain evidence="12 13">R8-17</strain>
    </source>
</reference>
<evidence type="ECO:0000259" key="11">
    <source>
        <dbReference type="PROSITE" id="PS51866"/>
    </source>
</evidence>
<dbReference type="PROSITE" id="PS51866">
    <property type="entry name" value="MOP"/>
    <property type="match status" value="1"/>
</dbReference>
<keyword evidence="3 9" id="KW-0500">Molybdenum</keyword>
<dbReference type="InterPro" id="IPR003439">
    <property type="entry name" value="ABC_transporter-like_ATP-bd"/>
</dbReference>
<evidence type="ECO:0000256" key="6">
    <source>
        <dbReference type="ARBA" id="ARBA00022840"/>
    </source>
</evidence>
<comment type="caution">
    <text evidence="12">The sequence shown here is derived from an EMBL/GenBank/DDBJ whole genome shotgun (WGS) entry which is preliminary data.</text>
</comment>
<dbReference type="PROSITE" id="PS50893">
    <property type="entry name" value="ABC_TRANSPORTER_2"/>
    <property type="match status" value="1"/>
</dbReference>
<dbReference type="InterPro" id="IPR027417">
    <property type="entry name" value="P-loop_NTPase"/>
</dbReference>
<dbReference type="Gene3D" id="2.40.50.100">
    <property type="match status" value="1"/>
</dbReference>
<gene>
    <name evidence="12" type="ORF">TH6_03230</name>
</gene>
<dbReference type="GO" id="GO:0016887">
    <property type="term" value="F:ATP hydrolysis activity"/>
    <property type="evidence" value="ECO:0007669"/>
    <property type="project" value="InterPro"/>
</dbReference>
<keyword evidence="6" id="KW-0067">ATP-binding</keyword>
<dbReference type="InterPro" id="IPR004606">
    <property type="entry name" value="Mop_domain"/>
</dbReference>
<dbReference type="InterPro" id="IPR003593">
    <property type="entry name" value="AAA+_ATPase"/>
</dbReference>
<evidence type="ECO:0000256" key="2">
    <source>
        <dbReference type="ARBA" id="ARBA00022475"/>
    </source>
</evidence>
<dbReference type="SUPFAM" id="SSF52540">
    <property type="entry name" value="P-loop containing nucleoside triphosphate hydrolases"/>
    <property type="match status" value="1"/>
</dbReference>
<dbReference type="GO" id="GO:0015098">
    <property type="term" value="F:molybdate ion transmembrane transporter activity"/>
    <property type="evidence" value="ECO:0007669"/>
    <property type="project" value="InterPro"/>
</dbReference>
<evidence type="ECO:0000256" key="8">
    <source>
        <dbReference type="ARBA" id="ARBA00023136"/>
    </source>
</evidence>
<evidence type="ECO:0000256" key="5">
    <source>
        <dbReference type="ARBA" id="ARBA00022741"/>
    </source>
</evidence>
<evidence type="ECO:0000313" key="12">
    <source>
        <dbReference type="EMBL" id="RCK25632.1"/>
    </source>
</evidence>
<dbReference type="InterPro" id="IPR005116">
    <property type="entry name" value="Transp-assoc_OB_typ1"/>
</dbReference>
<keyword evidence="1" id="KW-0813">Transport</keyword>
<evidence type="ECO:0000256" key="3">
    <source>
        <dbReference type="ARBA" id="ARBA00022505"/>
    </source>
</evidence>
<dbReference type="InterPro" id="IPR050334">
    <property type="entry name" value="Molybdenum_import_ModC"/>
</dbReference>
<keyword evidence="7" id="KW-1278">Translocase</keyword>
<keyword evidence="8" id="KW-0472">Membrane</keyword>
<dbReference type="PANTHER" id="PTHR43514:SF4">
    <property type="entry name" value="ABC TRANSPORTER I FAMILY MEMBER 10"/>
    <property type="match status" value="1"/>
</dbReference>
<evidence type="ECO:0000256" key="9">
    <source>
        <dbReference type="PROSITE-ProRule" id="PRU01213"/>
    </source>
</evidence>
<dbReference type="Gene3D" id="3.40.50.300">
    <property type="entry name" value="P-loop containing nucleotide triphosphate hydrolases"/>
    <property type="match status" value="1"/>
</dbReference>
<accession>A0A367VMJ9</accession>
<evidence type="ECO:0000259" key="10">
    <source>
        <dbReference type="PROSITE" id="PS50893"/>
    </source>
</evidence>
<dbReference type="Proteomes" id="UP000253061">
    <property type="component" value="Unassembled WGS sequence"/>
</dbReference>
<dbReference type="Pfam" id="PF03459">
    <property type="entry name" value="TOBE"/>
    <property type="match status" value="1"/>
</dbReference>
<dbReference type="GO" id="GO:0016020">
    <property type="term" value="C:membrane"/>
    <property type="evidence" value="ECO:0007669"/>
    <property type="project" value="InterPro"/>
</dbReference>
<dbReference type="InterPro" id="IPR008995">
    <property type="entry name" value="Mo/tungstate-bd_C_term_dom"/>
</dbReference>
<dbReference type="SMART" id="SM00382">
    <property type="entry name" value="AAA"/>
    <property type="match status" value="1"/>
</dbReference>
<dbReference type="GO" id="GO:0005524">
    <property type="term" value="F:ATP binding"/>
    <property type="evidence" value="ECO:0007669"/>
    <property type="project" value="UniProtKB-KW"/>
</dbReference>
<organism evidence="12 13">
    <name type="scientific">Thalassospira profundimaris</name>
    <dbReference type="NCBI Taxonomy" id="502049"/>
    <lineage>
        <taxon>Bacteria</taxon>
        <taxon>Pseudomonadati</taxon>
        <taxon>Pseudomonadota</taxon>
        <taxon>Alphaproteobacteria</taxon>
        <taxon>Rhodospirillales</taxon>
        <taxon>Thalassospiraceae</taxon>
        <taxon>Thalassospira</taxon>
    </lineage>
</organism>
<feature type="domain" description="Mop" evidence="11">
    <location>
        <begin position="294"/>
        <end position="373"/>
    </location>
</feature>
<dbReference type="GO" id="GO:0140359">
    <property type="term" value="F:ABC-type transporter activity"/>
    <property type="evidence" value="ECO:0007669"/>
    <property type="project" value="InterPro"/>
</dbReference>
<sequence length="376" mass="42016">MSIGVNVEHDFRNFRLAAEFNIPEPGITALFGPSGSGKTTLVNMIAGLVRPDRGHIQINDHVLFEHSRGINVPVRERRVGCVFQDNRLFPHKSVRDNLFYGARRNPRKLPQDEQQAIIALLDIADLMDRRPNLLSGGEKQRVALGRALLSNPDVLLLDEPLSALDHARKQEILPYLEWLRDHRKIPILYVTHAIDEVARLADHMVVIDQGKTLATGSVFEMLGRTDLAPLSGRFDAGTVLPARIVSRDPKAEVSFLECGEQRLVVPYLGRPKTDQVRLHVRARDVMIARTPPRDISANNIIPVTITKISDEPGDTIDVTMCFGQDADATLLAETSGRPKIHARITKWSGSRLKLQPHQKVFAVIKSVTVNGQLRDR</sequence>
<keyword evidence="5" id="KW-0547">Nucleotide-binding</keyword>
<feature type="domain" description="ABC transporter" evidence="10">
    <location>
        <begin position="5"/>
        <end position="234"/>
    </location>
</feature>
<dbReference type="NCBIfam" id="TIGR02142">
    <property type="entry name" value="modC_ABC"/>
    <property type="match status" value="1"/>
</dbReference>
<dbReference type="RefSeq" id="WP_062956303.1">
    <property type="nucleotide sequence ID" value="NZ_JPWB01000001.1"/>
</dbReference>
<protein>
    <submittedName>
        <fullName evidence="12">Molybdenum ABC transporter ATPase</fullName>
    </submittedName>
</protein>
<dbReference type="InterPro" id="IPR011868">
    <property type="entry name" value="ModC_ABC_ATP-bd"/>
</dbReference>
<dbReference type="SUPFAM" id="SSF50331">
    <property type="entry name" value="MOP-like"/>
    <property type="match status" value="1"/>
</dbReference>
<name>A0A367VMJ9_9PROT</name>
<dbReference type="PANTHER" id="PTHR43514">
    <property type="entry name" value="ABC TRANSPORTER I FAMILY MEMBER 10"/>
    <property type="match status" value="1"/>
</dbReference>
<dbReference type="EMBL" id="JPWB01000001">
    <property type="protein sequence ID" value="RCK25632.1"/>
    <property type="molecule type" value="Genomic_DNA"/>
</dbReference>
<dbReference type="AlphaFoldDB" id="A0A367VMJ9"/>
<proteinExistence type="predicted"/>
<evidence type="ECO:0000256" key="4">
    <source>
        <dbReference type="ARBA" id="ARBA00022519"/>
    </source>
</evidence>